<reference evidence="2 3" key="1">
    <citation type="journal article" date="2018" name="Nat. Biotechnol.">
        <title>A standardized bacterial taxonomy based on genome phylogeny substantially revises the tree of life.</title>
        <authorList>
            <person name="Parks D.H."/>
            <person name="Chuvochina M."/>
            <person name="Waite D.W."/>
            <person name="Rinke C."/>
            <person name="Skarshewski A."/>
            <person name="Chaumeil P.A."/>
            <person name="Hugenholtz P."/>
        </authorList>
    </citation>
    <scope>NUCLEOTIDE SEQUENCE [LARGE SCALE GENOMIC DNA]</scope>
    <source>
        <strain evidence="2">UBA10948</strain>
    </source>
</reference>
<evidence type="ECO:0000313" key="3">
    <source>
        <dbReference type="Proteomes" id="UP000263273"/>
    </source>
</evidence>
<dbReference type="AlphaFoldDB" id="A0A354YTL8"/>
<dbReference type="SUPFAM" id="SSF81593">
    <property type="entry name" value="Nucleotidyltransferase substrate binding subunit/domain"/>
    <property type="match status" value="1"/>
</dbReference>
<dbReference type="PROSITE" id="PS50910">
    <property type="entry name" value="HEPN"/>
    <property type="match status" value="1"/>
</dbReference>
<gene>
    <name evidence="2" type="ORF">DDZ44_01190</name>
</gene>
<evidence type="ECO:0000259" key="1">
    <source>
        <dbReference type="PROSITE" id="PS50910"/>
    </source>
</evidence>
<dbReference type="EMBL" id="DNZF01000028">
    <property type="protein sequence ID" value="HBK52539.1"/>
    <property type="molecule type" value="Genomic_DNA"/>
</dbReference>
<accession>A0A354YTL8</accession>
<name>A0A354YTL8_9FIRM</name>
<comment type="caution">
    <text evidence="2">The sequence shown here is derived from an EMBL/GenBank/DDBJ whole genome shotgun (WGS) entry which is preliminary data.</text>
</comment>
<dbReference type="Gene3D" id="1.20.120.330">
    <property type="entry name" value="Nucleotidyltransferases domain 2"/>
    <property type="match status" value="1"/>
</dbReference>
<proteinExistence type="predicted"/>
<protein>
    <recommendedName>
        <fullName evidence="1">HEPN domain-containing protein</fullName>
    </recommendedName>
</protein>
<feature type="domain" description="HEPN" evidence="1">
    <location>
        <begin position="9"/>
        <end position="131"/>
    </location>
</feature>
<sequence length="144" mass="17281">MIILDKKQKYSYWEDIETARAILSAGRYLYVVFMCQQPIEKLVKGLYVLFCEEEPPRTHSISMVFKKIIEFQPDIFEDLEAYRKKREQYGSFFVKLLAYYIAERYPSYKEKLSQTVDRQEATEVLTTTEEVFKWLLSLKQYAPE</sequence>
<dbReference type="Pfam" id="PF05168">
    <property type="entry name" value="HEPN"/>
    <property type="match status" value="1"/>
</dbReference>
<evidence type="ECO:0000313" key="2">
    <source>
        <dbReference type="EMBL" id="HBK52539.1"/>
    </source>
</evidence>
<dbReference type="SMART" id="SM00748">
    <property type="entry name" value="HEPN"/>
    <property type="match status" value="1"/>
</dbReference>
<organism evidence="2 3">
    <name type="scientific">Syntrophomonas wolfei</name>
    <dbReference type="NCBI Taxonomy" id="863"/>
    <lineage>
        <taxon>Bacteria</taxon>
        <taxon>Bacillati</taxon>
        <taxon>Bacillota</taxon>
        <taxon>Clostridia</taxon>
        <taxon>Eubacteriales</taxon>
        <taxon>Syntrophomonadaceae</taxon>
        <taxon>Syntrophomonas</taxon>
    </lineage>
</organism>
<dbReference type="InterPro" id="IPR007842">
    <property type="entry name" value="HEPN_dom"/>
</dbReference>
<dbReference type="STRING" id="378794.GCA_001570625_01074"/>
<dbReference type="Proteomes" id="UP000263273">
    <property type="component" value="Unassembled WGS sequence"/>
</dbReference>